<feature type="non-terminal residue" evidence="1">
    <location>
        <position position="1"/>
    </location>
</feature>
<accession>A0ABN9RGK6</accession>
<evidence type="ECO:0000313" key="1">
    <source>
        <dbReference type="EMBL" id="CAK0818191.1"/>
    </source>
</evidence>
<gene>
    <name evidence="1" type="ORF">PCOR1329_LOCUS20540</name>
</gene>
<keyword evidence="2" id="KW-1185">Reference proteome</keyword>
<evidence type="ECO:0000313" key="2">
    <source>
        <dbReference type="Proteomes" id="UP001189429"/>
    </source>
</evidence>
<sequence length="240" mass="25722">DLKAQDMCKFGMDLDDVAEDVEVGEAVGAVTGELLGVEAGAFGFALEVEVGVVVVEADVWLEAGAEEGKCCFSGYGVEGSCVAGYCALQDFRNGAKRVDVNLRFISVRYFHESGFRLRGLRQDSLEAIQVLRRTVPEDFERALYPFLGLLNANTLRLSINATSGDCHPNEACVVTIGRAIEGASTRVLPGMESALRVSMEISNLAGSLLNMARPQMGGRIGLNLLSVVTLLAATRLLQCE</sequence>
<dbReference type="EMBL" id="CAUYUJ010006668">
    <property type="protein sequence ID" value="CAK0818191.1"/>
    <property type="molecule type" value="Genomic_DNA"/>
</dbReference>
<comment type="caution">
    <text evidence="1">The sequence shown here is derived from an EMBL/GenBank/DDBJ whole genome shotgun (WGS) entry which is preliminary data.</text>
</comment>
<dbReference type="Proteomes" id="UP001189429">
    <property type="component" value="Unassembled WGS sequence"/>
</dbReference>
<protein>
    <submittedName>
        <fullName evidence="1">Uncharacterized protein</fullName>
    </submittedName>
</protein>
<proteinExistence type="predicted"/>
<feature type="non-terminal residue" evidence="1">
    <location>
        <position position="240"/>
    </location>
</feature>
<organism evidence="1 2">
    <name type="scientific">Prorocentrum cordatum</name>
    <dbReference type="NCBI Taxonomy" id="2364126"/>
    <lineage>
        <taxon>Eukaryota</taxon>
        <taxon>Sar</taxon>
        <taxon>Alveolata</taxon>
        <taxon>Dinophyceae</taxon>
        <taxon>Prorocentrales</taxon>
        <taxon>Prorocentraceae</taxon>
        <taxon>Prorocentrum</taxon>
    </lineage>
</organism>
<reference evidence="1" key="1">
    <citation type="submission" date="2023-10" db="EMBL/GenBank/DDBJ databases">
        <authorList>
            <person name="Chen Y."/>
            <person name="Shah S."/>
            <person name="Dougan E. K."/>
            <person name="Thang M."/>
            <person name="Chan C."/>
        </authorList>
    </citation>
    <scope>NUCLEOTIDE SEQUENCE [LARGE SCALE GENOMIC DNA]</scope>
</reference>
<name>A0ABN9RGK6_9DINO</name>